<feature type="binding site" evidence="8">
    <location>
        <position position="377"/>
    </location>
    <ligand>
        <name>[4Fe-4S] cluster</name>
        <dbReference type="ChEBI" id="CHEBI:49883"/>
        <label>1</label>
    </ligand>
</feature>
<evidence type="ECO:0000256" key="4">
    <source>
        <dbReference type="ARBA" id="ARBA00022737"/>
    </source>
</evidence>
<dbReference type="SUPFAM" id="SSF142019">
    <property type="entry name" value="Nqo1 FMN-binding domain-like"/>
    <property type="match status" value="1"/>
</dbReference>
<feature type="region of interest" description="Disordered" evidence="9">
    <location>
        <begin position="442"/>
        <end position="521"/>
    </location>
</feature>
<feature type="binding site" evidence="8">
    <location>
        <position position="416"/>
    </location>
    <ligand>
        <name>[4Fe-4S] cluster</name>
        <dbReference type="ChEBI" id="CHEBI:49883"/>
        <label>2</label>
    </ligand>
</feature>
<dbReference type="SUPFAM" id="SSF46548">
    <property type="entry name" value="alpha-helical ferredoxin"/>
    <property type="match status" value="1"/>
</dbReference>
<dbReference type="HAMAP" id="MF_00461">
    <property type="entry name" value="RsxC_RnfC"/>
    <property type="match status" value="1"/>
</dbReference>
<comment type="similarity">
    <text evidence="8">Belongs to the 4Fe4S bacterial-type ferredoxin family. RnfC subfamily.</text>
</comment>
<keyword evidence="3 8" id="KW-0479">Metal-binding</keyword>
<dbReference type="PANTHER" id="PTHR43034:SF2">
    <property type="entry name" value="ION-TRANSLOCATING OXIDOREDUCTASE COMPLEX SUBUNIT C"/>
    <property type="match status" value="1"/>
</dbReference>
<evidence type="ECO:0000256" key="2">
    <source>
        <dbReference type="ARBA" id="ARBA00022485"/>
    </source>
</evidence>
<dbReference type="InterPro" id="IPR017900">
    <property type="entry name" value="4Fe4S_Fe_S_CS"/>
</dbReference>
<dbReference type="InterPro" id="IPR026902">
    <property type="entry name" value="RnfC_N"/>
</dbReference>
<dbReference type="Pfam" id="PF13375">
    <property type="entry name" value="RnfC_N"/>
    <property type="match status" value="1"/>
</dbReference>
<evidence type="ECO:0000259" key="10">
    <source>
        <dbReference type="PROSITE" id="PS51379"/>
    </source>
</evidence>
<keyword evidence="1 8" id="KW-0813">Transport</keyword>
<dbReference type="GO" id="GO:0005886">
    <property type="term" value="C:plasma membrane"/>
    <property type="evidence" value="ECO:0007669"/>
    <property type="project" value="UniProtKB-SubCell"/>
</dbReference>
<feature type="binding site" evidence="8">
    <location>
        <position position="413"/>
    </location>
    <ligand>
        <name>[4Fe-4S] cluster</name>
        <dbReference type="ChEBI" id="CHEBI:49883"/>
        <label>2</label>
    </ligand>
</feature>
<evidence type="ECO:0000313" key="11">
    <source>
        <dbReference type="EMBL" id="TDY01594.1"/>
    </source>
</evidence>
<dbReference type="GO" id="GO:0051539">
    <property type="term" value="F:4 iron, 4 sulfur cluster binding"/>
    <property type="evidence" value="ECO:0007669"/>
    <property type="project" value="UniProtKB-KW"/>
</dbReference>
<dbReference type="PROSITE" id="PS51379">
    <property type="entry name" value="4FE4S_FER_2"/>
    <property type="match status" value="2"/>
</dbReference>
<dbReference type="Pfam" id="PF12838">
    <property type="entry name" value="Fer4_7"/>
    <property type="match status" value="1"/>
</dbReference>
<dbReference type="Pfam" id="PF10531">
    <property type="entry name" value="SLBB"/>
    <property type="match status" value="1"/>
</dbReference>
<keyword evidence="8" id="KW-0472">Membrane</keyword>
<feature type="compositionally biased region" description="Basic and acidic residues" evidence="9">
    <location>
        <begin position="442"/>
        <end position="471"/>
    </location>
</feature>
<keyword evidence="12" id="KW-1185">Reference proteome</keyword>
<dbReference type="InterPro" id="IPR037225">
    <property type="entry name" value="Nuo51_FMN-bd_sf"/>
</dbReference>
<keyword evidence="5 8" id="KW-0249">Electron transport</keyword>
<evidence type="ECO:0000256" key="7">
    <source>
        <dbReference type="ARBA" id="ARBA00023014"/>
    </source>
</evidence>
<dbReference type="InterPro" id="IPR017896">
    <property type="entry name" value="4Fe4S_Fe-S-bd"/>
</dbReference>
<evidence type="ECO:0000256" key="5">
    <source>
        <dbReference type="ARBA" id="ARBA00022982"/>
    </source>
</evidence>
<dbReference type="EMBL" id="SOQX01000003">
    <property type="protein sequence ID" value="TDY01594.1"/>
    <property type="molecule type" value="Genomic_DNA"/>
</dbReference>
<reference evidence="11 12" key="1">
    <citation type="submission" date="2019-03" db="EMBL/GenBank/DDBJ databases">
        <title>Genomic Encyclopedia of Type Strains, Phase IV (KMG-IV): sequencing the most valuable type-strain genomes for metagenomic binning, comparative biology and taxonomic classification.</title>
        <authorList>
            <person name="Goeker M."/>
        </authorList>
    </citation>
    <scope>NUCLEOTIDE SEQUENCE [LARGE SCALE GENOMIC DNA]</scope>
    <source>
        <strain evidence="11 12">DSM 16326</strain>
    </source>
</reference>
<comment type="subunit">
    <text evidence="8">The complex is composed of six subunits: RnfA, RnfB, RnfC, RnfD, RnfE and RnfG.</text>
</comment>
<sequence>MKRRLWHFHGGLRLPGHKTESMQEPIQAANLPRRLTIPLQQHIGEPAEPVVEIGQRVLKGQLLARASEYISVPVHASTSGTVVAIEDRPIPHPSGLQAPCVVIDSDGRDEEIEHTPVNNYTELEPSALRNVIREAGIVGLGGAGFPAFIKLNPGPGNAVDTLILNGAECEPYITCDAMLMQTQPRRIIEGLLIMRHALQARHCIIALENNQPDAWQSLNNALEDDEKTFIELVKVPTIYPTGGEKQLIKVLTGKEVPSHGLPLDIQMVCHNVGTAAAIADTIHEGKPLISRYVTVTGDTVGQPCNLEVRIGTPFEAVLEQCGWRDDRNDEILMGGPLMGFTVDNPAVPVIKTTNCILSWPTTSEQQTPMPCIRCGECARVCPAQLLPQQLYWYARAKNFDRVQDFNLFDCIECGCCAYVCPSHIPLVQYYRFAKTEIWAQERDKKKADQARERHEFRQQRIERKKQEDEERKRRKKEMLKKSQGDETDGEESKKAAIDAAMARARARRGEKTPQSGGKKET</sequence>
<keyword evidence="8" id="KW-0997">Cell inner membrane</keyword>
<keyword evidence="7 8" id="KW-0411">Iron-sulfur</keyword>
<feature type="binding site" evidence="8">
    <location>
        <position position="420"/>
    </location>
    <ligand>
        <name>[4Fe-4S] cluster</name>
        <dbReference type="ChEBI" id="CHEBI:49883"/>
        <label>1</label>
    </ligand>
</feature>
<dbReference type="InterPro" id="IPR019554">
    <property type="entry name" value="Soluble_ligand-bd"/>
</dbReference>
<proteinExistence type="inferred from homology"/>
<dbReference type="InterPro" id="IPR011538">
    <property type="entry name" value="Nuo51_FMN-bd"/>
</dbReference>
<feature type="binding site" evidence="8">
    <location>
        <position position="374"/>
    </location>
    <ligand>
        <name>[4Fe-4S] cluster</name>
        <dbReference type="ChEBI" id="CHEBI:49883"/>
        <label>1</label>
    </ligand>
</feature>
<evidence type="ECO:0000256" key="1">
    <source>
        <dbReference type="ARBA" id="ARBA00022448"/>
    </source>
</evidence>
<evidence type="ECO:0000313" key="12">
    <source>
        <dbReference type="Proteomes" id="UP000294914"/>
    </source>
</evidence>
<dbReference type="NCBIfam" id="NF003454">
    <property type="entry name" value="PRK05035.1"/>
    <property type="match status" value="1"/>
</dbReference>
<dbReference type="Proteomes" id="UP000294914">
    <property type="component" value="Unassembled WGS sequence"/>
</dbReference>
<feature type="domain" description="4Fe-4S ferredoxin-type" evidence="10">
    <location>
        <begin position="362"/>
        <end position="391"/>
    </location>
</feature>
<organism evidence="11 12">
    <name type="scientific">Thiohalophilus thiocyanatoxydans</name>
    <dbReference type="NCBI Taxonomy" id="381308"/>
    <lineage>
        <taxon>Bacteria</taxon>
        <taxon>Pseudomonadati</taxon>
        <taxon>Pseudomonadota</taxon>
        <taxon>Gammaproteobacteria</taxon>
        <taxon>Thiohalomonadales</taxon>
        <taxon>Thiohalophilaceae</taxon>
        <taxon>Thiohalophilus</taxon>
    </lineage>
</organism>
<evidence type="ECO:0000256" key="6">
    <source>
        <dbReference type="ARBA" id="ARBA00023004"/>
    </source>
</evidence>
<dbReference type="EC" id="7.-.-.-" evidence="8"/>
<gene>
    <name evidence="8" type="primary">rnfC</name>
    <name evidence="11" type="ORF">EDC23_1483</name>
</gene>
<comment type="cofactor">
    <cofactor evidence="8">
        <name>[4Fe-4S] cluster</name>
        <dbReference type="ChEBI" id="CHEBI:49883"/>
    </cofactor>
    <text evidence="8">Binds 2 [4Fe-4S] clusters per subunit.</text>
</comment>
<keyword evidence="8" id="KW-1003">Cell membrane</keyword>
<comment type="subcellular location">
    <subcellularLocation>
        <location evidence="8">Cell inner membrane</location>
        <topology evidence="8">Peripheral membrane protein</topology>
    </subcellularLocation>
</comment>
<dbReference type="PROSITE" id="PS00198">
    <property type="entry name" value="4FE4S_FER_1"/>
    <property type="match status" value="1"/>
</dbReference>
<keyword evidence="4 8" id="KW-0677">Repeat</keyword>
<dbReference type="GO" id="GO:0022900">
    <property type="term" value="P:electron transport chain"/>
    <property type="evidence" value="ECO:0007669"/>
    <property type="project" value="UniProtKB-UniRule"/>
</dbReference>
<keyword evidence="8" id="KW-1278">Translocase</keyword>
<feature type="domain" description="4Fe-4S ferredoxin-type" evidence="10">
    <location>
        <begin position="400"/>
        <end position="430"/>
    </location>
</feature>
<dbReference type="RefSeq" id="WP_134082788.1">
    <property type="nucleotide sequence ID" value="NZ_SOQX01000003.1"/>
</dbReference>
<accession>A0A4R8IN36</accession>
<feature type="binding site" evidence="8">
    <location>
        <position position="371"/>
    </location>
    <ligand>
        <name>[4Fe-4S] cluster</name>
        <dbReference type="ChEBI" id="CHEBI:49883"/>
        <label>1</label>
    </ligand>
</feature>
<feature type="binding site" evidence="8">
    <location>
        <position position="410"/>
    </location>
    <ligand>
        <name>[4Fe-4S] cluster</name>
        <dbReference type="ChEBI" id="CHEBI:49883"/>
        <label>2</label>
    </ligand>
</feature>
<comment type="caution">
    <text evidence="11">The sequence shown here is derived from an EMBL/GenBank/DDBJ whole genome shotgun (WGS) entry which is preliminary data.</text>
</comment>
<evidence type="ECO:0000256" key="9">
    <source>
        <dbReference type="SAM" id="MobiDB-lite"/>
    </source>
</evidence>
<evidence type="ECO:0000256" key="8">
    <source>
        <dbReference type="HAMAP-Rule" id="MF_00461"/>
    </source>
</evidence>
<dbReference type="GO" id="GO:0046872">
    <property type="term" value="F:metal ion binding"/>
    <property type="evidence" value="ECO:0007669"/>
    <property type="project" value="UniProtKB-KW"/>
</dbReference>
<keyword evidence="2 8" id="KW-0004">4Fe-4S</keyword>
<evidence type="ECO:0000256" key="3">
    <source>
        <dbReference type="ARBA" id="ARBA00022723"/>
    </source>
</evidence>
<dbReference type="GO" id="GO:0009055">
    <property type="term" value="F:electron transfer activity"/>
    <property type="evidence" value="ECO:0007669"/>
    <property type="project" value="InterPro"/>
</dbReference>
<feature type="compositionally biased region" description="Basic and acidic residues" evidence="9">
    <location>
        <begin position="507"/>
        <end position="521"/>
    </location>
</feature>
<dbReference type="Pfam" id="PF01512">
    <property type="entry name" value="Complex1_51K"/>
    <property type="match status" value="1"/>
</dbReference>
<dbReference type="FunFam" id="3.30.70.20:FF:000044">
    <property type="entry name" value="Ion-translocating oxidoreductase complex subunit C"/>
    <property type="match status" value="1"/>
</dbReference>
<dbReference type="Gene3D" id="3.40.50.11540">
    <property type="entry name" value="NADH-ubiquinone oxidoreductase 51kDa subunit"/>
    <property type="match status" value="1"/>
</dbReference>
<dbReference type="OrthoDB" id="9767754at2"/>
<feature type="binding site" evidence="8">
    <location>
        <position position="381"/>
    </location>
    <ligand>
        <name>[4Fe-4S] cluster</name>
        <dbReference type="ChEBI" id="CHEBI:49883"/>
        <label>2</label>
    </ligand>
</feature>
<dbReference type="AlphaFoldDB" id="A0A4R8IN36"/>
<comment type="function">
    <text evidence="8">Part of a membrane-bound complex that couples electron transfer with translocation of ions across the membrane.</text>
</comment>
<name>A0A4R8IN36_9GAMM</name>
<dbReference type="InterPro" id="IPR010208">
    <property type="entry name" value="Ion_transpt_RnfC/RsxC"/>
</dbReference>
<feature type="compositionally biased region" description="Basic and acidic residues" evidence="9">
    <location>
        <begin position="479"/>
        <end position="496"/>
    </location>
</feature>
<dbReference type="PANTHER" id="PTHR43034">
    <property type="entry name" value="ION-TRANSLOCATING OXIDOREDUCTASE COMPLEX SUBUNIT C"/>
    <property type="match status" value="1"/>
</dbReference>
<dbReference type="Gene3D" id="3.30.70.20">
    <property type="match status" value="1"/>
</dbReference>
<dbReference type="NCBIfam" id="TIGR01945">
    <property type="entry name" value="rnfC"/>
    <property type="match status" value="1"/>
</dbReference>
<protein>
    <recommendedName>
        <fullName evidence="8">Ion-translocating oxidoreductase complex subunit C</fullName>
        <ecNumber evidence="8">7.-.-.-</ecNumber>
    </recommendedName>
    <alternativeName>
        <fullName evidence="8">Rnf electron transport complex subunit C</fullName>
    </alternativeName>
</protein>
<keyword evidence="6 8" id="KW-0408">Iron</keyword>